<feature type="transmembrane region" description="Helical" evidence="1">
    <location>
        <begin position="73"/>
        <end position="92"/>
    </location>
</feature>
<evidence type="ECO:0000313" key="3">
    <source>
        <dbReference type="Proteomes" id="UP000823982"/>
    </source>
</evidence>
<feature type="transmembrane region" description="Helical" evidence="1">
    <location>
        <begin position="162"/>
        <end position="186"/>
    </location>
</feature>
<gene>
    <name evidence="2" type="ORF">IAD01_02805</name>
</gene>
<reference evidence="2" key="1">
    <citation type="submission" date="2020-10" db="EMBL/GenBank/DDBJ databases">
        <authorList>
            <person name="Gilroy R."/>
        </authorList>
    </citation>
    <scope>NUCLEOTIDE SEQUENCE</scope>
    <source>
        <strain evidence="2">CHK157-1446</strain>
    </source>
</reference>
<evidence type="ECO:0000313" key="2">
    <source>
        <dbReference type="EMBL" id="HIS24315.1"/>
    </source>
</evidence>
<feature type="transmembrane region" description="Helical" evidence="1">
    <location>
        <begin position="324"/>
        <end position="345"/>
    </location>
</feature>
<dbReference type="EMBL" id="DVIR01000030">
    <property type="protein sequence ID" value="HIS24315.1"/>
    <property type="molecule type" value="Genomic_DNA"/>
</dbReference>
<dbReference type="Proteomes" id="UP000823982">
    <property type="component" value="Unassembled WGS sequence"/>
</dbReference>
<evidence type="ECO:0000256" key="1">
    <source>
        <dbReference type="SAM" id="Phobius"/>
    </source>
</evidence>
<feature type="transmembrane region" description="Helical" evidence="1">
    <location>
        <begin position="206"/>
        <end position="228"/>
    </location>
</feature>
<comment type="caution">
    <text evidence="2">The sequence shown here is derived from an EMBL/GenBank/DDBJ whole genome shotgun (WGS) entry which is preliminary data.</text>
</comment>
<proteinExistence type="predicted"/>
<organism evidence="2 3">
    <name type="scientific">Candidatus Faeciplasma gallinarum</name>
    <dbReference type="NCBI Taxonomy" id="2840799"/>
    <lineage>
        <taxon>Bacteria</taxon>
        <taxon>Bacillati</taxon>
        <taxon>Bacillota</taxon>
        <taxon>Clostridia</taxon>
        <taxon>Eubacteriales</taxon>
        <taxon>Oscillospiraceae</taxon>
        <taxon>Oscillospiraceae incertae sedis</taxon>
        <taxon>Candidatus Faeciplasma</taxon>
    </lineage>
</organism>
<feature type="transmembrane region" description="Helical" evidence="1">
    <location>
        <begin position="131"/>
        <end position="150"/>
    </location>
</feature>
<keyword evidence="1" id="KW-0812">Transmembrane</keyword>
<feature type="transmembrane region" description="Helical" evidence="1">
    <location>
        <begin position="99"/>
        <end position="119"/>
    </location>
</feature>
<feature type="transmembrane region" description="Helical" evidence="1">
    <location>
        <begin position="375"/>
        <end position="393"/>
    </location>
</feature>
<feature type="transmembrane region" description="Helical" evidence="1">
    <location>
        <begin position="35"/>
        <end position="61"/>
    </location>
</feature>
<dbReference type="AlphaFoldDB" id="A0A9D1JI29"/>
<keyword evidence="1" id="KW-0472">Membrane</keyword>
<keyword evidence="1" id="KW-1133">Transmembrane helix</keyword>
<feature type="transmembrane region" description="Helical" evidence="1">
    <location>
        <begin position="6"/>
        <end position="23"/>
    </location>
</feature>
<reference evidence="2" key="2">
    <citation type="journal article" date="2021" name="PeerJ">
        <title>Extensive microbial diversity within the chicken gut microbiome revealed by metagenomics and culture.</title>
        <authorList>
            <person name="Gilroy R."/>
            <person name="Ravi A."/>
            <person name="Getino M."/>
            <person name="Pursley I."/>
            <person name="Horton D.L."/>
            <person name="Alikhan N.F."/>
            <person name="Baker D."/>
            <person name="Gharbi K."/>
            <person name="Hall N."/>
            <person name="Watson M."/>
            <person name="Adriaenssens E.M."/>
            <person name="Foster-Nyarko E."/>
            <person name="Jarju S."/>
            <person name="Secka A."/>
            <person name="Antonio M."/>
            <person name="Oren A."/>
            <person name="Chaudhuri R.R."/>
            <person name="La Ragione R."/>
            <person name="Hildebrand F."/>
            <person name="Pallen M.J."/>
        </authorList>
    </citation>
    <scope>NUCLEOTIDE SEQUENCE</scope>
    <source>
        <strain evidence="2">CHK157-1446</strain>
    </source>
</reference>
<accession>A0A9D1JI29</accession>
<sequence length="434" mass="46590">MAYTDLLFVFGFLPIYTIIIFLCRESWEKNLVSVVASLLFICWTRPLYYLVVAADAALVYIAGRLKGRPRYNVIRYAVSAVVTLSVLPLAVLTVSEGTLPDCICAVGFVLMAARSYIYLKEEQSEKNAADLAVYLISFEFMAISPLYSYSQIRDEIKTRKSAGLSMLSAGISRFAGGLAAVTVLAYPLERIRAAALTGESLPWMNALIGAAAAAVCAYVAVTASLAMSEGLCLISGYRIKLENSAFLPRTLMAEHVEGVYPSAARALKKYLGGKKTSTLIILSALTCLVTGTLVGFGAGAAALLGIVCLAVLLQTAFETERSVLSGVFSALMLAAGFIIAANGSLNGVMEWFSGLNPSKYEFDMSYALFTELKRSAVWAVLAILYISPLRIYLRAKLREAMSASETAYGGARILDLVLCVLLLALSCVAMVSAV</sequence>
<feature type="transmembrane region" description="Helical" evidence="1">
    <location>
        <begin position="413"/>
        <end position="433"/>
    </location>
</feature>
<feature type="transmembrane region" description="Helical" evidence="1">
    <location>
        <begin position="276"/>
        <end position="294"/>
    </location>
</feature>
<protein>
    <submittedName>
        <fullName evidence="2">Uncharacterized protein</fullName>
    </submittedName>
</protein>
<name>A0A9D1JI29_9FIRM</name>